<evidence type="ECO:0000256" key="1">
    <source>
        <dbReference type="SAM" id="Coils"/>
    </source>
</evidence>
<feature type="coiled-coil region" evidence="1">
    <location>
        <begin position="25"/>
        <end position="59"/>
    </location>
</feature>
<evidence type="ECO:0000313" key="4">
    <source>
        <dbReference type="Proteomes" id="UP001500443"/>
    </source>
</evidence>
<keyword evidence="2" id="KW-1133">Transmembrane helix</keyword>
<keyword evidence="2" id="KW-0472">Membrane</keyword>
<evidence type="ECO:0000256" key="2">
    <source>
        <dbReference type="SAM" id="Phobius"/>
    </source>
</evidence>
<gene>
    <name evidence="3" type="ORF">GCM10009802_36950</name>
</gene>
<name>A0ABP5K999_9ACTN</name>
<dbReference type="EMBL" id="BAAAPF010000121">
    <property type="protein sequence ID" value="GAA2129154.1"/>
    <property type="molecule type" value="Genomic_DNA"/>
</dbReference>
<dbReference type="Proteomes" id="UP001500443">
    <property type="component" value="Unassembled WGS sequence"/>
</dbReference>
<accession>A0ABP5K999</accession>
<keyword evidence="4" id="KW-1185">Reference proteome</keyword>
<reference evidence="4" key="1">
    <citation type="journal article" date="2019" name="Int. J. Syst. Evol. Microbiol.">
        <title>The Global Catalogue of Microorganisms (GCM) 10K type strain sequencing project: providing services to taxonomists for standard genome sequencing and annotation.</title>
        <authorList>
            <consortium name="The Broad Institute Genomics Platform"/>
            <consortium name="The Broad Institute Genome Sequencing Center for Infectious Disease"/>
            <person name="Wu L."/>
            <person name="Ma J."/>
        </authorList>
    </citation>
    <scope>NUCLEOTIDE SEQUENCE [LARGE SCALE GENOMIC DNA]</scope>
    <source>
        <strain evidence="4">JCM 15481</strain>
    </source>
</reference>
<dbReference type="RefSeq" id="WP_344291094.1">
    <property type="nucleotide sequence ID" value="NZ_BAAAPF010000121.1"/>
</dbReference>
<evidence type="ECO:0000313" key="3">
    <source>
        <dbReference type="EMBL" id="GAA2129154.1"/>
    </source>
</evidence>
<proteinExistence type="predicted"/>
<organism evidence="3 4">
    <name type="scientific">Streptomyces synnematoformans</name>
    <dbReference type="NCBI Taxonomy" id="415721"/>
    <lineage>
        <taxon>Bacteria</taxon>
        <taxon>Bacillati</taxon>
        <taxon>Actinomycetota</taxon>
        <taxon>Actinomycetes</taxon>
        <taxon>Kitasatosporales</taxon>
        <taxon>Streptomycetaceae</taxon>
        <taxon>Streptomyces</taxon>
    </lineage>
</organism>
<protein>
    <recommendedName>
        <fullName evidence="5">DUF3618 domain-containing protein</fullName>
    </recommendedName>
</protein>
<comment type="caution">
    <text evidence="3">The sequence shown here is derived from an EMBL/GenBank/DDBJ whole genome shotgun (WGS) entry which is preliminary data.</text>
</comment>
<keyword evidence="2" id="KW-0812">Transmembrane</keyword>
<evidence type="ECO:0008006" key="5">
    <source>
        <dbReference type="Google" id="ProtNLM"/>
    </source>
</evidence>
<sequence>MATEPDTSAVVSELAEIRRSLDVGLARIDGRLALLSQRSQQMEREIDELTARVTSLEHSRWPLPSIAALTGAAAMAMALWQALGR</sequence>
<feature type="transmembrane region" description="Helical" evidence="2">
    <location>
        <begin position="61"/>
        <end position="83"/>
    </location>
</feature>
<keyword evidence="1" id="KW-0175">Coiled coil</keyword>